<dbReference type="PANTHER" id="PTHR23239:SF180">
    <property type="entry name" value="KERATIN, TYPE I CYTOSKELETAL 17"/>
    <property type="match status" value="1"/>
</dbReference>
<dbReference type="Gene3D" id="1.20.5.170">
    <property type="match status" value="1"/>
</dbReference>
<dbReference type="GO" id="GO:0005882">
    <property type="term" value="C:intermediate filament"/>
    <property type="evidence" value="ECO:0007669"/>
    <property type="project" value="UniProtKB-KW"/>
</dbReference>
<evidence type="ECO:0000313" key="7">
    <source>
        <dbReference type="Proteomes" id="UP000694548"/>
    </source>
</evidence>
<dbReference type="Gene3D" id="1.20.5.500">
    <property type="entry name" value="Single helix bin"/>
    <property type="match status" value="1"/>
</dbReference>
<dbReference type="Ensembl" id="ENSNFUT00015001498.1">
    <property type="protein sequence ID" value="ENSNFUP00015001385.1"/>
    <property type="gene ID" value="ENSNFUG00015000761.1"/>
</dbReference>
<keyword evidence="2" id="KW-0403">Intermediate filament</keyword>
<evidence type="ECO:0000259" key="5">
    <source>
        <dbReference type="PROSITE" id="PS51842"/>
    </source>
</evidence>
<dbReference type="PRINTS" id="PR01248">
    <property type="entry name" value="TYPE1KERATIN"/>
</dbReference>
<dbReference type="AlphaFoldDB" id="A0A8C6K8R0"/>
<reference evidence="6" key="2">
    <citation type="submission" date="2025-08" db="UniProtKB">
        <authorList>
            <consortium name="Ensembl"/>
        </authorList>
    </citation>
    <scope>IDENTIFICATION</scope>
</reference>
<dbReference type="Pfam" id="PF00038">
    <property type="entry name" value="Filament"/>
    <property type="match status" value="1"/>
</dbReference>
<evidence type="ECO:0000256" key="4">
    <source>
        <dbReference type="SAM" id="Coils"/>
    </source>
</evidence>
<dbReference type="PROSITE" id="PS51842">
    <property type="entry name" value="IF_ROD_2"/>
    <property type="match status" value="1"/>
</dbReference>
<organism evidence="6 7">
    <name type="scientific">Nothobranchius furzeri</name>
    <name type="common">Turquoise killifish</name>
    <dbReference type="NCBI Taxonomy" id="105023"/>
    <lineage>
        <taxon>Eukaryota</taxon>
        <taxon>Metazoa</taxon>
        <taxon>Chordata</taxon>
        <taxon>Craniata</taxon>
        <taxon>Vertebrata</taxon>
        <taxon>Euteleostomi</taxon>
        <taxon>Actinopterygii</taxon>
        <taxon>Neopterygii</taxon>
        <taxon>Teleostei</taxon>
        <taxon>Neoteleostei</taxon>
        <taxon>Acanthomorphata</taxon>
        <taxon>Ovalentaria</taxon>
        <taxon>Atherinomorphae</taxon>
        <taxon>Cyprinodontiformes</taxon>
        <taxon>Nothobranchiidae</taxon>
        <taxon>Nothobranchius</taxon>
    </lineage>
</organism>
<dbReference type="SMART" id="SM01391">
    <property type="entry name" value="Filament"/>
    <property type="match status" value="1"/>
</dbReference>
<evidence type="ECO:0000256" key="2">
    <source>
        <dbReference type="ARBA" id="ARBA00022754"/>
    </source>
</evidence>
<feature type="coiled-coil region" evidence="4">
    <location>
        <begin position="312"/>
        <end position="406"/>
    </location>
</feature>
<name>A0A8C6K8R0_NOTFU</name>
<keyword evidence="7" id="KW-1185">Reference proteome</keyword>
<keyword evidence="1" id="KW-0416">Keratin</keyword>
<reference evidence="6" key="3">
    <citation type="submission" date="2025-09" db="UniProtKB">
        <authorList>
            <consortium name="Ensembl"/>
        </authorList>
    </citation>
    <scope>IDENTIFICATION</scope>
</reference>
<reference evidence="6" key="1">
    <citation type="submission" date="2014-08" db="EMBL/GenBank/DDBJ databases">
        <authorList>
            <person name="Senf B."/>
            <person name="Petzold A."/>
            <person name="Downie B.R."/>
            <person name="Koch P."/>
            <person name="Platzer M."/>
        </authorList>
    </citation>
    <scope>NUCLEOTIDE SEQUENCE [LARGE SCALE GENOMIC DNA]</scope>
    <source>
        <strain evidence="6">GRZ</strain>
    </source>
</reference>
<accession>A0A8C6K8R0</accession>
<evidence type="ECO:0000256" key="1">
    <source>
        <dbReference type="ARBA" id="ARBA00022744"/>
    </source>
</evidence>
<keyword evidence="3 4" id="KW-0175">Coiled coil</keyword>
<dbReference type="SUPFAM" id="SSF64593">
    <property type="entry name" value="Intermediate filament protein, coiled coil region"/>
    <property type="match status" value="2"/>
</dbReference>
<feature type="domain" description="IF rod" evidence="5">
    <location>
        <begin position="109"/>
        <end position="414"/>
    </location>
</feature>
<dbReference type="GeneTree" id="ENSGT00950000182969"/>
<sequence>PAAGCGPPGRSSVPLEGGWGFSGYSLPGVPVLWGSSWISGTWNPDSDRLANMSFSSRSYGGSTAHKTISVYGGAGGYGTHFSSAHGSSGAYVGSLGNVSGLDLRVDANEKATLQNLNDRLSSYLQKVHKLEKENNQLEKQIREWYEGRTVVAHDHSHYFATIKELQEQIQAASSRNAKAVLSIDNAKLAADDFKMKFENEVSLRQAVEGDIAGLKRVLDEMNLLRMDLESQYESLKEELIMLKKNHEEELLLLRTQVGGQVNVSVDAASSVDLNQVMSEIREHYEALIAKSRKDLELWYQNKQEVKVTSDTLMMSTTEIKDLKTTLQRLEIELQSSLSMKASLEGSLAEIQARFSAQLASLQAKVTSLETQISQINASISINKDEYSMLLDLKTRLEQEIAEYRRLDIASSKLAPSLHPSPTLLSSPCSLPSVIHHAASLPPRIAY</sequence>
<protein>
    <submittedName>
        <fullName evidence="6">Keratin 98</fullName>
    </submittedName>
</protein>
<proteinExistence type="predicted"/>
<feature type="coiled-coil region" evidence="4">
    <location>
        <begin position="113"/>
        <end position="182"/>
    </location>
</feature>
<evidence type="ECO:0000256" key="3">
    <source>
        <dbReference type="ARBA" id="ARBA00023054"/>
    </source>
</evidence>
<evidence type="ECO:0000313" key="6">
    <source>
        <dbReference type="Ensembl" id="ENSNFUP00015001385.1"/>
    </source>
</evidence>
<dbReference type="PANTHER" id="PTHR23239">
    <property type="entry name" value="INTERMEDIATE FILAMENT"/>
    <property type="match status" value="1"/>
</dbReference>
<dbReference type="Proteomes" id="UP000694548">
    <property type="component" value="Chromosome sgr02"/>
</dbReference>
<gene>
    <name evidence="6" type="primary">krt98</name>
</gene>
<dbReference type="InterPro" id="IPR002957">
    <property type="entry name" value="Keratin_I"/>
</dbReference>
<dbReference type="InterPro" id="IPR039008">
    <property type="entry name" value="IF_rod_dom"/>
</dbReference>
<dbReference type="FunFam" id="1.20.5.1160:FF:000002">
    <property type="entry name" value="Type I keratin 10"/>
    <property type="match status" value="1"/>
</dbReference>
<dbReference type="GO" id="GO:0005198">
    <property type="term" value="F:structural molecule activity"/>
    <property type="evidence" value="ECO:0007669"/>
    <property type="project" value="InterPro"/>
</dbReference>
<dbReference type="Gene3D" id="1.20.5.1160">
    <property type="entry name" value="Vasodilator-stimulated phosphoprotein"/>
    <property type="match status" value="1"/>
</dbReference>
<feature type="coiled-coil region" evidence="4">
    <location>
        <begin position="211"/>
        <end position="256"/>
    </location>
</feature>